<dbReference type="GO" id="GO:0009055">
    <property type="term" value="F:electron transfer activity"/>
    <property type="evidence" value="ECO:0007669"/>
    <property type="project" value="InterPro"/>
</dbReference>
<evidence type="ECO:0000256" key="1">
    <source>
        <dbReference type="ARBA" id="ARBA00001970"/>
    </source>
</evidence>
<keyword evidence="11 13" id="KW-0472">Membrane</keyword>
<evidence type="ECO:0000256" key="9">
    <source>
        <dbReference type="ARBA" id="ARBA00022989"/>
    </source>
</evidence>
<dbReference type="EMBL" id="FMJB01000046">
    <property type="protein sequence ID" value="SCM67418.1"/>
    <property type="molecule type" value="Genomic_DNA"/>
</dbReference>
<dbReference type="InterPro" id="IPR011577">
    <property type="entry name" value="Cyt_b561_bac/Ni-Hgenase"/>
</dbReference>
<feature type="domain" description="Cytochrome b561 bacterial/Ni-hydrogenase" evidence="14">
    <location>
        <begin position="9"/>
        <end position="177"/>
    </location>
</feature>
<dbReference type="Pfam" id="PF01292">
    <property type="entry name" value="Ni_hydr_CYTB"/>
    <property type="match status" value="1"/>
</dbReference>
<dbReference type="PANTHER" id="PTHR30529">
    <property type="entry name" value="CYTOCHROME B561"/>
    <property type="match status" value="1"/>
</dbReference>
<keyword evidence="5" id="KW-0349">Heme</keyword>
<dbReference type="AlphaFoldDB" id="A0A1M4N071"/>
<feature type="transmembrane region" description="Helical" evidence="13">
    <location>
        <begin position="93"/>
        <end position="112"/>
    </location>
</feature>
<evidence type="ECO:0000256" key="6">
    <source>
        <dbReference type="ARBA" id="ARBA00022692"/>
    </source>
</evidence>
<name>A0A1M4N071_9RHOB</name>
<dbReference type="GO" id="GO:0020037">
    <property type="term" value="F:heme binding"/>
    <property type="evidence" value="ECO:0007669"/>
    <property type="project" value="TreeGrafter"/>
</dbReference>
<keyword evidence="8" id="KW-0249">Electron transport</keyword>
<feature type="transmembrane region" description="Helical" evidence="13">
    <location>
        <begin position="145"/>
        <end position="166"/>
    </location>
</feature>
<evidence type="ECO:0000256" key="10">
    <source>
        <dbReference type="ARBA" id="ARBA00023004"/>
    </source>
</evidence>
<protein>
    <submittedName>
        <fullName evidence="15">Putative cytochrome b561 CybB</fullName>
    </submittedName>
</protein>
<sequence length="178" mass="19515">MPLQDTPSRYGLISRALHWGMALLFLAQFASAAAHWALPRENALRETLWSYHVDLGITLFVLVLLRGIWGLINLQRRPAHSGALGAAAQAGHAALYALMIVVPGTRILAAAGSDRGLSYLGMTIFAPREAEIAWMQAPSEWHGELGWILALIVLGHIAMAVGWHHLIQRDGQLQRMTS</sequence>
<dbReference type="InterPro" id="IPR016174">
    <property type="entry name" value="Di-haem_cyt_TM"/>
</dbReference>
<keyword evidence="6 13" id="KW-0812">Transmembrane</keyword>
<proteinExistence type="inferred from homology"/>
<evidence type="ECO:0000256" key="8">
    <source>
        <dbReference type="ARBA" id="ARBA00022982"/>
    </source>
</evidence>
<comment type="subcellular location">
    <subcellularLocation>
        <location evidence="2">Cell membrane</location>
        <topology evidence="2">Multi-pass membrane protein</topology>
    </subcellularLocation>
</comment>
<dbReference type="RefSeq" id="WP_072706054.1">
    <property type="nucleotide sequence ID" value="NZ_FMJB01000046.1"/>
</dbReference>
<dbReference type="InterPro" id="IPR052168">
    <property type="entry name" value="Cytochrome_b561_oxidase"/>
</dbReference>
<keyword evidence="16" id="KW-1185">Reference proteome</keyword>
<dbReference type="Proteomes" id="UP000184085">
    <property type="component" value="Unassembled WGS sequence"/>
</dbReference>
<keyword evidence="10" id="KW-0408">Iron</keyword>
<evidence type="ECO:0000256" key="12">
    <source>
        <dbReference type="ARBA" id="ARBA00037975"/>
    </source>
</evidence>
<dbReference type="SUPFAM" id="SSF81342">
    <property type="entry name" value="Transmembrane di-heme cytochromes"/>
    <property type="match status" value="1"/>
</dbReference>
<evidence type="ECO:0000313" key="16">
    <source>
        <dbReference type="Proteomes" id="UP000184085"/>
    </source>
</evidence>
<evidence type="ECO:0000256" key="13">
    <source>
        <dbReference type="SAM" id="Phobius"/>
    </source>
</evidence>
<dbReference type="GO" id="GO:0005886">
    <property type="term" value="C:plasma membrane"/>
    <property type="evidence" value="ECO:0007669"/>
    <property type="project" value="UniProtKB-SubCell"/>
</dbReference>
<evidence type="ECO:0000256" key="4">
    <source>
        <dbReference type="ARBA" id="ARBA00022475"/>
    </source>
</evidence>
<comment type="cofactor">
    <cofactor evidence="1">
        <name>heme b</name>
        <dbReference type="ChEBI" id="CHEBI:60344"/>
    </cofactor>
</comment>
<comment type="similarity">
    <text evidence="12">Belongs to the cytochrome b561 family.</text>
</comment>
<evidence type="ECO:0000259" key="14">
    <source>
        <dbReference type="Pfam" id="PF01292"/>
    </source>
</evidence>
<evidence type="ECO:0000256" key="7">
    <source>
        <dbReference type="ARBA" id="ARBA00022723"/>
    </source>
</evidence>
<dbReference type="Gene3D" id="1.20.950.20">
    <property type="entry name" value="Transmembrane di-heme cytochromes, Chain C"/>
    <property type="match status" value="1"/>
</dbReference>
<feature type="transmembrane region" description="Helical" evidence="13">
    <location>
        <begin position="48"/>
        <end position="72"/>
    </location>
</feature>
<organism evidence="15 16">
    <name type="scientific">Donghicola eburneus</name>
    <dbReference type="NCBI Taxonomy" id="393278"/>
    <lineage>
        <taxon>Bacteria</taxon>
        <taxon>Pseudomonadati</taxon>
        <taxon>Pseudomonadota</taxon>
        <taxon>Alphaproteobacteria</taxon>
        <taxon>Rhodobacterales</taxon>
        <taxon>Roseobacteraceae</taxon>
        <taxon>Donghicola</taxon>
    </lineage>
</organism>
<evidence type="ECO:0000256" key="11">
    <source>
        <dbReference type="ARBA" id="ARBA00023136"/>
    </source>
</evidence>
<keyword evidence="3" id="KW-0813">Transport</keyword>
<keyword evidence="7" id="KW-0479">Metal-binding</keyword>
<accession>A0A1M4N071</accession>
<evidence type="ECO:0000256" key="5">
    <source>
        <dbReference type="ARBA" id="ARBA00022617"/>
    </source>
</evidence>
<keyword evidence="4" id="KW-1003">Cell membrane</keyword>
<keyword evidence="9 13" id="KW-1133">Transmembrane helix</keyword>
<reference evidence="16" key="1">
    <citation type="submission" date="2016-09" db="EMBL/GenBank/DDBJ databases">
        <authorList>
            <person name="Wibberg D."/>
        </authorList>
    </citation>
    <scope>NUCLEOTIDE SEQUENCE [LARGE SCALE GENOMIC DNA]</scope>
</reference>
<dbReference type="GO" id="GO:0022904">
    <property type="term" value="P:respiratory electron transport chain"/>
    <property type="evidence" value="ECO:0007669"/>
    <property type="project" value="InterPro"/>
</dbReference>
<dbReference type="PANTHER" id="PTHR30529:SF1">
    <property type="entry name" value="CYTOCHROME B561 HOMOLOG 2"/>
    <property type="match status" value="1"/>
</dbReference>
<evidence type="ECO:0000256" key="3">
    <source>
        <dbReference type="ARBA" id="ARBA00022448"/>
    </source>
</evidence>
<gene>
    <name evidence="15" type="primary">cybB</name>
    <name evidence="15" type="ORF">KARMA_1616</name>
</gene>
<dbReference type="GO" id="GO:0046872">
    <property type="term" value="F:metal ion binding"/>
    <property type="evidence" value="ECO:0007669"/>
    <property type="project" value="UniProtKB-KW"/>
</dbReference>
<evidence type="ECO:0000256" key="2">
    <source>
        <dbReference type="ARBA" id="ARBA00004651"/>
    </source>
</evidence>
<evidence type="ECO:0000313" key="15">
    <source>
        <dbReference type="EMBL" id="SCM67418.1"/>
    </source>
</evidence>